<dbReference type="HOGENOM" id="CLU_2197186_0_0_1"/>
<organism evidence="1 2">
    <name type="scientific">Galerina marginata (strain CBS 339.88)</name>
    <dbReference type="NCBI Taxonomy" id="685588"/>
    <lineage>
        <taxon>Eukaryota</taxon>
        <taxon>Fungi</taxon>
        <taxon>Dikarya</taxon>
        <taxon>Basidiomycota</taxon>
        <taxon>Agaricomycotina</taxon>
        <taxon>Agaricomycetes</taxon>
        <taxon>Agaricomycetidae</taxon>
        <taxon>Agaricales</taxon>
        <taxon>Agaricineae</taxon>
        <taxon>Strophariaceae</taxon>
        <taxon>Galerina</taxon>
    </lineage>
</organism>
<evidence type="ECO:0000313" key="1">
    <source>
        <dbReference type="EMBL" id="KDR67579.1"/>
    </source>
</evidence>
<reference evidence="2" key="1">
    <citation type="journal article" date="2014" name="Proc. Natl. Acad. Sci. U.S.A.">
        <title>Extensive sampling of basidiomycete genomes demonstrates inadequacy of the white-rot/brown-rot paradigm for wood decay fungi.</title>
        <authorList>
            <person name="Riley R."/>
            <person name="Salamov A.A."/>
            <person name="Brown D.W."/>
            <person name="Nagy L.G."/>
            <person name="Floudas D."/>
            <person name="Held B.W."/>
            <person name="Levasseur A."/>
            <person name="Lombard V."/>
            <person name="Morin E."/>
            <person name="Otillar R."/>
            <person name="Lindquist E.A."/>
            <person name="Sun H."/>
            <person name="LaButti K.M."/>
            <person name="Schmutz J."/>
            <person name="Jabbour D."/>
            <person name="Luo H."/>
            <person name="Baker S.E."/>
            <person name="Pisabarro A.G."/>
            <person name="Walton J.D."/>
            <person name="Blanchette R.A."/>
            <person name="Henrissat B."/>
            <person name="Martin F."/>
            <person name="Cullen D."/>
            <person name="Hibbett D.S."/>
            <person name="Grigoriev I.V."/>
        </authorList>
    </citation>
    <scope>NUCLEOTIDE SEQUENCE [LARGE SCALE GENOMIC DNA]</scope>
    <source>
        <strain evidence="2">CBS 339.88</strain>
    </source>
</reference>
<accession>A0A067SIP0</accession>
<dbReference type="EMBL" id="KL142414">
    <property type="protein sequence ID" value="KDR67579.1"/>
    <property type="molecule type" value="Genomic_DNA"/>
</dbReference>
<dbReference type="Proteomes" id="UP000027222">
    <property type="component" value="Unassembled WGS sequence"/>
</dbReference>
<proteinExistence type="predicted"/>
<protein>
    <submittedName>
        <fullName evidence="1">Uncharacterized protein</fullName>
    </submittedName>
</protein>
<sequence>MAIEKQEKHHVSFTLWSGKRPVVTVITQTHSARKFDLSESSEVATDYSTEPGITLRDIRLAVLLENFARDSKLVFSPPAGTNEHDAATNLSRFEKDSWEDILSRYPWK</sequence>
<evidence type="ECO:0000313" key="2">
    <source>
        <dbReference type="Proteomes" id="UP000027222"/>
    </source>
</evidence>
<gene>
    <name evidence="1" type="ORF">GALMADRAFT_258261</name>
</gene>
<dbReference type="OrthoDB" id="3263285at2759"/>
<name>A0A067SIP0_GALM3</name>
<keyword evidence="2" id="KW-1185">Reference proteome</keyword>
<dbReference type="AlphaFoldDB" id="A0A067SIP0"/>